<dbReference type="Proteomes" id="UP000518300">
    <property type="component" value="Unassembled WGS sequence"/>
</dbReference>
<feature type="chain" id="PRO_5032271844" evidence="2">
    <location>
        <begin position="28"/>
        <end position="157"/>
    </location>
</feature>
<reference evidence="3 4" key="1">
    <citation type="submission" date="2020-04" db="EMBL/GenBank/DDBJ databases">
        <title>Draft genome of Pyxidicoccus fallax type strain.</title>
        <authorList>
            <person name="Whitworth D.E."/>
        </authorList>
    </citation>
    <scope>NUCLEOTIDE SEQUENCE [LARGE SCALE GENOMIC DNA]</scope>
    <source>
        <strain evidence="3 4">DSM 14698</strain>
    </source>
</reference>
<gene>
    <name evidence="3" type="ORF">HG543_29010</name>
</gene>
<evidence type="ECO:0000256" key="2">
    <source>
        <dbReference type="SAM" id="SignalP"/>
    </source>
</evidence>
<dbReference type="AlphaFoldDB" id="A0A848LMM0"/>
<keyword evidence="2" id="KW-0732">Signal</keyword>
<dbReference type="EMBL" id="JABBJJ010000158">
    <property type="protein sequence ID" value="NMO18873.1"/>
    <property type="molecule type" value="Genomic_DNA"/>
</dbReference>
<name>A0A848LMM0_9BACT</name>
<feature type="region of interest" description="Disordered" evidence="1">
    <location>
        <begin position="28"/>
        <end position="47"/>
    </location>
</feature>
<dbReference type="RefSeq" id="WP_169348135.1">
    <property type="nucleotide sequence ID" value="NZ_JABBJJ010000158.1"/>
</dbReference>
<evidence type="ECO:0000256" key="1">
    <source>
        <dbReference type="SAM" id="MobiDB-lite"/>
    </source>
</evidence>
<feature type="signal peptide" evidence="2">
    <location>
        <begin position="1"/>
        <end position="27"/>
    </location>
</feature>
<organism evidence="3 4">
    <name type="scientific">Pyxidicoccus fallax</name>
    <dbReference type="NCBI Taxonomy" id="394095"/>
    <lineage>
        <taxon>Bacteria</taxon>
        <taxon>Pseudomonadati</taxon>
        <taxon>Myxococcota</taxon>
        <taxon>Myxococcia</taxon>
        <taxon>Myxococcales</taxon>
        <taxon>Cystobacterineae</taxon>
        <taxon>Myxococcaceae</taxon>
        <taxon>Pyxidicoccus</taxon>
    </lineage>
</organism>
<comment type="caution">
    <text evidence="3">The sequence shown here is derived from an EMBL/GenBank/DDBJ whole genome shotgun (WGS) entry which is preliminary data.</text>
</comment>
<proteinExistence type="predicted"/>
<accession>A0A848LMM0</accession>
<keyword evidence="4" id="KW-1185">Reference proteome</keyword>
<sequence length="157" mass="16813">MIPRRWRALALAAPSLAALLLPLAAPAREPAQPTHERKRTDWMDQGGFGRAGTMPPVTRAGINALNVGPQGSSAGVPVRRVTPDEDRMRELSGQVVKLNGMVLYVQTQVGAVVPLDLSALQLRKMPQKGQEVVAVYQVENTTENVALSLAGEVTDKG</sequence>
<protein>
    <submittedName>
        <fullName evidence="3">Uncharacterized protein</fullName>
    </submittedName>
</protein>
<evidence type="ECO:0000313" key="4">
    <source>
        <dbReference type="Proteomes" id="UP000518300"/>
    </source>
</evidence>
<evidence type="ECO:0000313" key="3">
    <source>
        <dbReference type="EMBL" id="NMO18873.1"/>
    </source>
</evidence>